<name>A0A2U8WDQ8_9HYPH</name>
<proteinExistence type="predicted"/>
<keyword evidence="3" id="KW-1185">Reference proteome</keyword>
<feature type="transmembrane region" description="Helical" evidence="1">
    <location>
        <begin position="34"/>
        <end position="52"/>
    </location>
</feature>
<dbReference type="Proteomes" id="UP000245926">
    <property type="component" value="Chromosome"/>
</dbReference>
<dbReference type="RefSeq" id="WP_109894694.1">
    <property type="nucleotide sequence ID" value="NZ_CP029550.1"/>
</dbReference>
<gene>
    <name evidence="2" type="ORF">DK389_28115</name>
</gene>
<evidence type="ECO:0000256" key="1">
    <source>
        <dbReference type="SAM" id="Phobius"/>
    </source>
</evidence>
<keyword evidence="1" id="KW-1133">Transmembrane helix</keyword>
<reference evidence="3" key="1">
    <citation type="submission" date="2018-05" db="EMBL/GenBank/DDBJ databases">
        <title>Complete Genome Sequence of Methylobacterium sp. 17SD2-17.</title>
        <authorList>
            <person name="Srinivasan S."/>
        </authorList>
    </citation>
    <scope>NUCLEOTIDE SEQUENCE [LARGE SCALE GENOMIC DNA]</scope>
    <source>
        <strain evidence="3">17SD2-17</strain>
    </source>
</reference>
<accession>A0A2U8WDQ8</accession>
<dbReference type="EMBL" id="CP029550">
    <property type="protein sequence ID" value="AWN43671.1"/>
    <property type="molecule type" value="Genomic_DNA"/>
</dbReference>
<keyword evidence="1" id="KW-0812">Transmembrane</keyword>
<evidence type="ECO:0000313" key="2">
    <source>
        <dbReference type="EMBL" id="AWN43671.1"/>
    </source>
</evidence>
<dbReference type="OrthoDB" id="9964725at2"/>
<evidence type="ECO:0000313" key="3">
    <source>
        <dbReference type="Proteomes" id="UP000245926"/>
    </source>
</evidence>
<dbReference type="KEGG" id="mets:DK389_28115"/>
<organism evidence="2 3">
    <name type="scientific">Methylobacterium durans</name>
    <dbReference type="NCBI Taxonomy" id="2202825"/>
    <lineage>
        <taxon>Bacteria</taxon>
        <taxon>Pseudomonadati</taxon>
        <taxon>Pseudomonadota</taxon>
        <taxon>Alphaproteobacteria</taxon>
        <taxon>Hyphomicrobiales</taxon>
        <taxon>Methylobacteriaceae</taxon>
        <taxon>Methylobacterium</taxon>
    </lineage>
</organism>
<dbReference type="AlphaFoldDB" id="A0A2U8WDQ8"/>
<protein>
    <submittedName>
        <fullName evidence="2">Uncharacterized protein</fullName>
    </submittedName>
</protein>
<sequence>MSASLVTLLLTATFVAGCVSIHLLRKWAVQVAEGLAAVLFTVLALLTALLIGEPARGGSESIATRIELLGDPFGTVQARLDPGTH</sequence>
<keyword evidence="1" id="KW-0472">Membrane</keyword>